<comment type="caution">
    <text evidence="1">The sequence shown here is derived from an EMBL/GenBank/DDBJ whole genome shotgun (WGS) entry which is preliminary data.</text>
</comment>
<evidence type="ECO:0008006" key="3">
    <source>
        <dbReference type="Google" id="ProtNLM"/>
    </source>
</evidence>
<dbReference type="Proteomes" id="UP000770785">
    <property type="component" value="Unassembled WGS sequence"/>
</dbReference>
<organism evidence="1 2">
    <name type="scientific">Neolewinella antarctica</name>
    <dbReference type="NCBI Taxonomy" id="442734"/>
    <lineage>
        <taxon>Bacteria</taxon>
        <taxon>Pseudomonadati</taxon>
        <taxon>Bacteroidota</taxon>
        <taxon>Saprospiria</taxon>
        <taxon>Saprospirales</taxon>
        <taxon>Lewinellaceae</taxon>
        <taxon>Neolewinella</taxon>
    </lineage>
</organism>
<proteinExistence type="predicted"/>
<reference evidence="1 2" key="1">
    <citation type="submission" date="2020-03" db="EMBL/GenBank/DDBJ databases">
        <title>Genomic Encyclopedia of Type Strains, Phase IV (KMG-IV): sequencing the most valuable type-strain genomes for metagenomic binning, comparative biology and taxonomic classification.</title>
        <authorList>
            <person name="Goeker M."/>
        </authorList>
    </citation>
    <scope>NUCLEOTIDE SEQUENCE [LARGE SCALE GENOMIC DNA]</scope>
    <source>
        <strain evidence="1 2">DSM 105096</strain>
    </source>
</reference>
<accession>A0ABX0X8N6</accession>
<sequence>MNYSLFAFEEYLEGDYYDKDMVEIELPGFNRPLFSR</sequence>
<dbReference type="EMBL" id="JAATJH010000002">
    <property type="protein sequence ID" value="NJC25621.1"/>
    <property type="molecule type" value="Genomic_DNA"/>
</dbReference>
<protein>
    <recommendedName>
        <fullName evidence="3">Maturase K</fullName>
    </recommendedName>
</protein>
<gene>
    <name evidence="1" type="ORF">GGR27_001120</name>
</gene>
<keyword evidence="2" id="KW-1185">Reference proteome</keyword>
<evidence type="ECO:0000313" key="1">
    <source>
        <dbReference type="EMBL" id="NJC25621.1"/>
    </source>
</evidence>
<name>A0ABX0X8N6_9BACT</name>
<evidence type="ECO:0000313" key="2">
    <source>
        <dbReference type="Proteomes" id="UP000770785"/>
    </source>
</evidence>